<evidence type="ECO:0000313" key="3">
    <source>
        <dbReference type="EMBL" id="KAK4151381.1"/>
    </source>
</evidence>
<evidence type="ECO:0000313" key="4">
    <source>
        <dbReference type="Proteomes" id="UP001302745"/>
    </source>
</evidence>
<evidence type="ECO:0000256" key="2">
    <source>
        <dbReference type="SAM" id="MobiDB-lite"/>
    </source>
</evidence>
<keyword evidence="1" id="KW-0175">Coiled coil</keyword>
<gene>
    <name evidence="3" type="ORF">C8A00DRAFT_35991</name>
</gene>
<feature type="coiled-coil region" evidence="1">
    <location>
        <begin position="257"/>
        <end position="284"/>
    </location>
</feature>
<proteinExistence type="predicted"/>
<reference evidence="3" key="1">
    <citation type="journal article" date="2023" name="Mol. Phylogenet. Evol.">
        <title>Genome-scale phylogeny and comparative genomics of the fungal order Sordariales.</title>
        <authorList>
            <person name="Hensen N."/>
            <person name="Bonometti L."/>
            <person name="Westerberg I."/>
            <person name="Brannstrom I.O."/>
            <person name="Guillou S."/>
            <person name="Cros-Aarteil S."/>
            <person name="Calhoun S."/>
            <person name="Haridas S."/>
            <person name="Kuo A."/>
            <person name="Mondo S."/>
            <person name="Pangilinan J."/>
            <person name="Riley R."/>
            <person name="LaButti K."/>
            <person name="Andreopoulos B."/>
            <person name="Lipzen A."/>
            <person name="Chen C."/>
            <person name="Yan M."/>
            <person name="Daum C."/>
            <person name="Ng V."/>
            <person name="Clum A."/>
            <person name="Steindorff A."/>
            <person name="Ohm R.A."/>
            <person name="Martin F."/>
            <person name="Silar P."/>
            <person name="Natvig D.O."/>
            <person name="Lalanne C."/>
            <person name="Gautier V."/>
            <person name="Ament-Velasquez S.L."/>
            <person name="Kruys A."/>
            <person name="Hutchinson M.I."/>
            <person name="Powell A.J."/>
            <person name="Barry K."/>
            <person name="Miller A.N."/>
            <person name="Grigoriev I.V."/>
            <person name="Debuchy R."/>
            <person name="Gladieux P."/>
            <person name="Hiltunen Thoren M."/>
            <person name="Johannesson H."/>
        </authorList>
    </citation>
    <scope>NUCLEOTIDE SEQUENCE</scope>
    <source>
        <strain evidence="3">CBS 538.74</strain>
    </source>
</reference>
<organism evidence="3 4">
    <name type="scientific">Chaetomidium leptoderma</name>
    <dbReference type="NCBI Taxonomy" id="669021"/>
    <lineage>
        <taxon>Eukaryota</taxon>
        <taxon>Fungi</taxon>
        <taxon>Dikarya</taxon>
        <taxon>Ascomycota</taxon>
        <taxon>Pezizomycotina</taxon>
        <taxon>Sordariomycetes</taxon>
        <taxon>Sordariomycetidae</taxon>
        <taxon>Sordariales</taxon>
        <taxon>Chaetomiaceae</taxon>
        <taxon>Chaetomidium</taxon>
    </lineage>
</organism>
<protein>
    <submittedName>
        <fullName evidence="3">Uncharacterized protein</fullName>
    </submittedName>
</protein>
<feature type="compositionally biased region" description="Polar residues" evidence="2">
    <location>
        <begin position="56"/>
        <end position="66"/>
    </location>
</feature>
<sequence>MASKITSTTGRIVDQTDRIANKARNSRDSHTITKANKGVHRIARSTIKGQKASIEASGQTSKTSPNKGALVEIGKVSSSKPNALLANSKSRSHIAANDTRRDKMWQHQAGDELDINLDEVPVYGVAVYDVRDSSVDDEILEDAPEEQPAQERSLAGANLQTLQAFVGELLDQNPRGPAPGDRTVQAWQQQQQQTGGFGQLAQRDQTLQQRHEHSREYDQWTQGHHEIRTKTAIGWGQSQQRLLEEQKGALYNLYCEIEKVKTMLREAYEERQAQEQQAQQQTQTTTPLTLTHPQKLAALLDKTTTLTKNLTTTQHRLTAHETALAHSENRPPRTSEILVFFDAQRLTTRRAASHLQRLWRAAHKAEDIGGPFRVVDRAETRFCAAWEGVVVWGGYYGE</sequence>
<feature type="non-terminal residue" evidence="3">
    <location>
        <position position="398"/>
    </location>
</feature>
<evidence type="ECO:0000256" key="1">
    <source>
        <dbReference type="SAM" id="Coils"/>
    </source>
</evidence>
<feature type="compositionally biased region" description="Basic and acidic residues" evidence="2">
    <location>
        <begin position="209"/>
        <end position="221"/>
    </location>
</feature>
<feature type="region of interest" description="Disordered" evidence="2">
    <location>
        <begin position="192"/>
        <end position="221"/>
    </location>
</feature>
<name>A0AAN6VJK8_9PEZI</name>
<comment type="caution">
    <text evidence="3">The sequence shown here is derived from an EMBL/GenBank/DDBJ whole genome shotgun (WGS) entry which is preliminary data.</text>
</comment>
<keyword evidence="4" id="KW-1185">Reference proteome</keyword>
<feature type="compositionally biased region" description="Low complexity" evidence="2">
    <location>
        <begin position="192"/>
        <end position="202"/>
    </location>
</feature>
<reference evidence="3" key="2">
    <citation type="submission" date="2023-05" db="EMBL/GenBank/DDBJ databases">
        <authorList>
            <consortium name="Lawrence Berkeley National Laboratory"/>
            <person name="Steindorff A."/>
            <person name="Hensen N."/>
            <person name="Bonometti L."/>
            <person name="Westerberg I."/>
            <person name="Brannstrom I.O."/>
            <person name="Guillou S."/>
            <person name="Cros-Aarteil S."/>
            <person name="Calhoun S."/>
            <person name="Haridas S."/>
            <person name="Kuo A."/>
            <person name="Mondo S."/>
            <person name="Pangilinan J."/>
            <person name="Riley R."/>
            <person name="Labutti K."/>
            <person name="Andreopoulos B."/>
            <person name="Lipzen A."/>
            <person name="Chen C."/>
            <person name="Yanf M."/>
            <person name="Daum C."/>
            <person name="Ng V."/>
            <person name="Clum A."/>
            <person name="Ohm R."/>
            <person name="Martin F."/>
            <person name="Silar P."/>
            <person name="Natvig D."/>
            <person name="Lalanne C."/>
            <person name="Gautier V."/>
            <person name="Ament-Velasquez S.L."/>
            <person name="Kruys A."/>
            <person name="Hutchinson M.I."/>
            <person name="Powell A.J."/>
            <person name="Barry K."/>
            <person name="Miller A.N."/>
            <person name="Grigoriev I.V."/>
            <person name="Debuchy R."/>
            <person name="Gladieux P."/>
            <person name="Thoren M.H."/>
            <person name="Johannesson H."/>
        </authorList>
    </citation>
    <scope>NUCLEOTIDE SEQUENCE</scope>
    <source>
        <strain evidence="3">CBS 538.74</strain>
    </source>
</reference>
<dbReference type="Proteomes" id="UP001302745">
    <property type="component" value="Unassembled WGS sequence"/>
</dbReference>
<accession>A0AAN6VJK8</accession>
<dbReference type="EMBL" id="MU857019">
    <property type="protein sequence ID" value="KAK4151381.1"/>
    <property type="molecule type" value="Genomic_DNA"/>
</dbReference>
<feature type="region of interest" description="Disordered" evidence="2">
    <location>
        <begin position="48"/>
        <end position="68"/>
    </location>
</feature>
<dbReference type="AlphaFoldDB" id="A0AAN6VJK8"/>